<dbReference type="EMBL" id="BMUE01000008">
    <property type="protein sequence ID" value="GGW59192.1"/>
    <property type="molecule type" value="Genomic_DNA"/>
</dbReference>
<dbReference type="RefSeq" id="WP_190016686.1">
    <property type="nucleotide sequence ID" value="NZ_BMUE01000008.1"/>
</dbReference>
<keyword evidence="3" id="KW-1185">Reference proteome</keyword>
<protein>
    <recommendedName>
        <fullName evidence="4">Secreted protein</fullName>
    </recommendedName>
</protein>
<dbReference type="Proteomes" id="UP000620224">
    <property type="component" value="Unassembled WGS sequence"/>
</dbReference>
<evidence type="ECO:0000256" key="1">
    <source>
        <dbReference type="SAM" id="SignalP"/>
    </source>
</evidence>
<gene>
    <name evidence="2" type="ORF">GCM10010503_40470</name>
</gene>
<reference evidence="2" key="2">
    <citation type="submission" date="2020-09" db="EMBL/GenBank/DDBJ databases">
        <authorList>
            <person name="Sun Q."/>
            <person name="Ohkuma M."/>
        </authorList>
    </citation>
    <scope>NUCLEOTIDE SEQUENCE</scope>
    <source>
        <strain evidence="2">JCM 4490</strain>
    </source>
</reference>
<name>A0A918J907_9ACTN</name>
<reference evidence="2" key="1">
    <citation type="journal article" date="2014" name="Int. J. Syst. Evol. Microbiol.">
        <title>Complete genome sequence of Corynebacterium casei LMG S-19264T (=DSM 44701T), isolated from a smear-ripened cheese.</title>
        <authorList>
            <consortium name="US DOE Joint Genome Institute (JGI-PGF)"/>
            <person name="Walter F."/>
            <person name="Albersmeier A."/>
            <person name="Kalinowski J."/>
            <person name="Ruckert C."/>
        </authorList>
    </citation>
    <scope>NUCLEOTIDE SEQUENCE</scope>
    <source>
        <strain evidence="2">JCM 4490</strain>
    </source>
</reference>
<sequence length="226" mass="24086">MKRGILCAALASVGVISLLGGTAAAAPTDNTDSARSCAGVRLTGSLPVPPAGMAVRQTVTIGPDCAPRKGPVRYVPATESATTTTTRSLAATDPATRHVRSWNEMYDCCNIRMTGLYTTSDWTVDNGRIRTAATTATQGFNREPWDAGWSLKSSTSKQDCATDCAVVNAVADADFTYKGIFDVTGQWYANTHHSSVQLTADGTPTCTFDVNLKHTFVGWNWQHGCE</sequence>
<evidence type="ECO:0000313" key="2">
    <source>
        <dbReference type="EMBL" id="GGW59192.1"/>
    </source>
</evidence>
<feature type="chain" id="PRO_5036928372" description="Secreted protein" evidence="1">
    <location>
        <begin position="26"/>
        <end position="226"/>
    </location>
</feature>
<feature type="signal peptide" evidence="1">
    <location>
        <begin position="1"/>
        <end position="25"/>
    </location>
</feature>
<dbReference type="AlphaFoldDB" id="A0A918J907"/>
<keyword evidence="1" id="KW-0732">Signal</keyword>
<accession>A0A918J907</accession>
<comment type="caution">
    <text evidence="2">The sequence shown here is derived from an EMBL/GenBank/DDBJ whole genome shotgun (WGS) entry which is preliminary data.</text>
</comment>
<evidence type="ECO:0008006" key="4">
    <source>
        <dbReference type="Google" id="ProtNLM"/>
    </source>
</evidence>
<organism evidence="2 3">
    <name type="scientific">Streptomyces lucensis JCM 4490</name>
    <dbReference type="NCBI Taxonomy" id="1306176"/>
    <lineage>
        <taxon>Bacteria</taxon>
        <taxon>Bacillati</taxon>
        <taxon>Actinomycetota</taxon>
        <taxon>Actinomycetes</taxon>
        <taxon>Kitasatosporales</taxon>
        <taxon>Streptomycetaceae</taxon>
        <taxon>Streptomyces</taxon>
    </lineage>
</organism>
<proteinExistence type="predicted"/>
<evidence type="ECO:0000313" key="3">
    <source>
        <dbReference type="Proteomes" id="UP000620224"/>
    </source>
</evidence>